<reference evidence="2 3" key="1">
    <citation type="submission" date="2019-07" db="EMBL/GenBank/DDBJ databases">
        <authorList>
            <person name="Huq M.A."/>
        </authorList>
    </citation>
    <scope>NUCLEOTIDE SEQUENCE [LARGE SCALE GENOMIC DNA]</scope>
    <source>
        <strain evidence="2 3">MAH-19</strain>
    </source>
</reference>
<comment type="caution">
    <text evidence="2">The sequence shown here is derived from an EMBL/GenBank/DDBJ whole genome shotgun (WGS) entry which is preliminary data.</text>
</comment>
<name>A0A556MVW0_9SPHI</name>
<sequence>MATKEELQEKYATLTTSQLMQILDRKFDYTELAITVAIEELAKRSPSEEDIKTYKEETLDVLNVFIVKNIEEDLSTWQKMLFYLFWIPILTFAFKRNYREDGYILKLRQANYYSFVGFIALILSAIVSMPLNLSSFGEIAVWMLGFFPAYLFDEYFNRQQQIKRLKKIFKVEEADQIDESESDKDE</sequence>
<keyword evidence="1" id="KW-0472">Membrane</keyword>
<evidence type="ECO:0000313" key="2">
    <source>
        <dbReference type="EMBL" id="TSJ43948.1"/>
    </source>
</evidence>
<keyword evidence="3" id="KW-1185">Reference proteome</keyword>
<keyword evidence="1" id="KW-1133">Transmembrane helix</keyword>
<accession>A0A556MVW0</accession>
<organism evidence="2 3">
    <name type="scientific">Mucilaginibacter corticis</name>
    <dbReference type="NCBI Taxonomy" id="2597670"/>
    <lineage>
        <taxon>Bacteria</taxon>
        <taxon>Pseudomonadati</taxon>
        <taxon>Bacteroidota</taxon>
        <taxon>Sphingobacteriia</taxon>
        <taxon>Sphingobacteriales</taxon>
        <taxon>Sphingobacteriaceae</taxon>
        <taxon>Mucilaginibacter</taxon>
    </lineage>
</organism>
<dbReference type="EMBL" id="VLPK01000001">
    <property type="protein sequence ID" value="TSJ43948.1"/>
    <property type="molecule type" value="Genomic_DNA"/>
</dbReference>
<dbReference type="AlphaFoldDB" id="A0A556MVW0"/>
<evidence type="ECO:0000313" key="3">
    <source>
        <dbReference type="Proteomes" id="UP000318733"/>
    </source>
</evidence>
<feature type="transmembrane region" description="Helical" evidence="1">
    <location>
        <begin position="110"/>
        <end position="133"/>
    </location>
</feature>
<feature type="transmembrane region" description="Helical" evidence="1">
    <location>
        <begin position="139"/>
        <end position="156"/>
    </location>
</feature>
<evidence type="ECO:0000256" key="1">
    <source>
        <dbReference type="SAM" id="Phobius"/>
    </source>
</evidence>
<gene>
    <name evidence="2" type="ORF">FO440_07135</name>
</gene>
<protein>
    <submittedName>
        <fullName evidence="2">Uncharacterized protein</fullName>
    </submittedName>
</protein>
<dbReference type="OrthoDB" id="1377102at2"/>
<proteinExistence type="predicted"/>
<dbReference type="Proteomes" id="UP000318733">
    <property type="component" value="Unassembled WGS sequence"/>
</dbReference>
<keyword evidence="1" id="KW-0812">Transmembrane</keyword>
<dbReference type="RefSeq" id="WP_144247511.1">
    <property type="nucleotide sequence ID" value="NZ_VLPK01000001.1"/>
</dbReference>